<dbReference type="EMBL" id="JACXVP010000012">
    <property type="protein sequence ID" value="KAG5571657.1"/>
    <property type="molecule type" value="Genomic_DNA"/>
</dbReference>
<organism evidence="1 2">
    <name type="scientific">Solanum commersonii</name>
    <name type="common">Commerson's wild potato</name>
    <name type="synonym">Commerson's nightshade</name>
    <dbReference type="NCBI Taxonomy" id="4109"/>
    <lineage>
        <taxon>Eukaryota</taxon>
        <taxon>Viridiplantae</taxon>
        <taxon>Streptophyta</taxon>
        <taxon>Embryophyta</taxon>
        <taxon>Tracheophyta</taxon>
        <taxon>Spermatophyta</taxon>
        <taxon>Magnoliopsida</taxon>
        <taxon>eudicotyledons</taxon>
        <taxon>Gunneridae</taxon>
        <taxon>Pentapetalae</taxon>
        <taxon>asterids</taxon>
        <taxon>lamiids</taxon>
        <taxon>Solanales</taxon>
        <taxon>Solanaceae</taxon>
        <taxon>Solanoideae</taxon>
        <taxon>Solaneae</taxon>
        <taxon>Solanum</taxon>
    </lineage>
</organism>
<evidence type="ECO:0000313" key="1">
    <source>
        <dbReference type="EMBL" id="KAG5571657.1"/>
    </source>
</evidence>
<feature type="non-terminal residue" evidence="1">
    <location>
        <position position="63"/>
    </location>
</feature>
<dbReference type="AlphaFoldDB" id="A0A9J5W813"/>
<evidence type="ECO:0000313" key="2">
    <source>
        <dbReference type="Proteomes" id="UP000824120"/>
    </source>
</evidence>
<dbReference type="Proteomes" id="UP000824120">
    <property type="component" value="Chromosome 12"/>
</dbReference>
<gene>
    <name evidence="1" type="ORF">H5410_061423</name>
</gene>
<name>A0A9J5W813_SOLCO</name>
<comment type="caution">
    <text evidence="1">The sequence shown here is derived from an EMBL/GenBank/DDBJ whole genome shotgun (WGS) entry which is preliminary data.</text>
</comment>
<reference evidence="1 2" key="1">
    <citation type="submission" date="2020-09" db="EMBL/GenBank/DDBJ databases">
        <title>De no assembly of potato wild relative species, Solanum commersonii.</title>
        <authorList>
            <person name="Cho K."/>
        </authorList>
    </citation>
    <scope>NUCLEOTIDE SEQUENCE [LARGE SCALE GENOMIC DNA]</scope>
    <source>
        <strain evidence="1">LZ3.2</strain>
        <tissue evidence="1">Leaf</tissue>
    </source>
</reference>
<protein>
    <submittedName>
        <fullName evidence="1">Uncharacterized protein</fullName>
    </submittedName>
</protein>
<proteinExistence type="predicted"/>
<sequence>MKQAKRWIVECIDLKTSNSKKLELERVNPRIFPTHLARESEWNKAKAVLKSSNSVFERNRVDS</sequence>
<accession>A0A9J5W813</accession>
<keyword evidence="2" id="KW-1185">Reference proteome</keyword>